<name>A0AA97P950_PYRO3</name>
<sequence>MEGVCVVQKESEGFSCVILRIDRDAMACPVCPQERSILLALGKGRAMTGMYESRGTVRASQLSCVRGVALWTDKKVQIRARTKKGKKKKKKKVWAKASSTGTAERLFLHSNTARAV</sequence>
<gene>
    <name evidence="1" type="ORF">OOU_Y34scaffold00094g69</name>
</gene>
<proteinExistence type="predicted"/>
<dbReference type="EMBL" id="JH793109">
    <property type="protein sequence ID" value="ELQ44279.1"/>
    <property type="molecule type" value="Genomic_DNA"/>
</dbReference>
<evidence type="ECO:0000313" key="1">
    <source>
        <dbReference type="EMBL" id="ELQ44279.1"/>
    </source>
</evidence>
<protein>
    <submittedName>
        <fullName evidence="1">Uncharacterized protein</fullName>
    </submittedName>
</protein>
<organism evidence="1">
    <name type="scientific">Pyricularia oryzae (strain Y34)</name>
    <name type="common">Rice blast fungus</name>
    <name type="synonym">Magnaporthe oryzae</name>
    <dbReference type="NCBI Taxonomy" id="1143189"/>
    <lineage>
        <taxon>Eukaryota</taxon>
        <taxon>Fungi</taxon>
        <taxon>Dikarya</taxon>
        <taxon>Ascomycota</taxon>
        <taxon>Pezizomycotina</taxon>
        <taxon>Sordariomycetes</taxon>
        <taxon>Sordariomycetidae</taxon>
        <taxon>Magnaporthales</taxon>
        <taxon>Pyriculariaceae</taxon>
        <taxon>Pyricularia</taxon>
    </lineage>
</organism>
<reference evidence="1" key="1">
    <citation type="journal article" date="2012" name="PLoS Genet.">
        <title>Comparative analysis of the genomes of two field isolates of the rice blast fungus Magnaporthe oryzae.</title>
        <authorList>
            <person name="Xue M."/>
            <person name="Yang J."/>
            <person name="Li Z."/>
            <person name="Hu S."/>
            <person name="Yao N."/>
            <person name="Dean R.A."/>
            <person name="Zhao W."/>
            <person name="Shen M."/>
            <person name="Zhang H."/>
            <person name="Li C."/>
            <person name="Liu L."/>
            <person name="Cao L."/>
            <person name="Xu X."/>
            <person name="Xing Y."/>
            <person name="Hsiang T."/>
            <person name="Zhang Z."/>
            <person name="Xu J.R."/>
            <person name="Peng Y.L."/>
        </authorList>
    </citation>
    <scope>NUCLEOTIDE SEQUENCE</scope>
    <source>
        <strain evidence="1">Y34</strain>
    </source>
</reference>
<dbReference type="Proteomes" id="UP000011086">
    <property type="component" value="Unassembled WGS sequence"/>
</dbReference>
<dbReference type="AlphaFoldDB" id="A0AA97P950"/>
<accession>A0AA97P950</accession>